<evidence type="ECO:0000256" key="1">
    <source>
        <dbReference type="SAM" id="MobiDB-lite"/>
    </source>
</evidence>
<feature type="region of interest" description="Disordered" evidence="1">
    <location>
        <begin position="189"/>
        <end position="211"/>
    </location>
</feature>
<evidence type="ECO:0000313" key="2">
    <source>
        <dbReference type="EnsemblPlants" id="PGSC0003DMT400086390"/>
    </source>
</evidence>
<accession>M1DBM5</accession>
<reference evidence="3" key="1">
    <citation type="journal article" date="2011" name="Nature">
        <title>Genome sequence and analysis of the tuber crop potato.</title>
        <authorList>
            <consortium name="The Potato Genome Sequencing Consortium"/>
        </authorList>
    </citation>
    <scope>NUCLEOTIDE SEQUENCE [LARGE SCALE GENOMIC DNA]</scope>
    <source>
        <strain evidence="3">cv. DM1-3 516 R44</strain>
    </source>
</reference>
<name>M1DBM5_SOLTU</name>
<dbReference type="PaxDb" id="4113-PGSC0003DMT400086390"/>
<dbReference type="HOGENOM" id="CLU_049105_0_0_1"/>
<dbReference type="AlphaFoldDB" id="M1DBM5"/>
<dbReference type="Gramene" id="PGSC0003DMT400086390">
    <property type="protein sequence ID" value="PGSC0003DMT400086390"/>
    <property type="gene ID" value="PGSC0003DMG400035961"/>
</dbReference>
<dbReference type="EnsemblPlants" id="PGSC0003DMT400086390">
    <property type="protein sequence ID" value="PGSC0003DMT400086390"/>
    <property type="gene ID" value="PGSC0003DMG400035961"/>
</dbReference>
<keyword evidence="3" id="KW-1185">Reference proteome</keyword>
<protein>
    <submittedName>
        <fullName evidence="2">Uncharacterized protein</fullName>
    </submittedName>
</protein>
<dbReference type="Proteomes" id="UP000011115">
    <property type="component" value="Unassembled WGS sequence"/>
</dbReference>
<dbReference type="InParanoid" id="M1DBM5"/>
<evidence type="ECO:0000313" key="3">
    <source>
        <dbReference type="Proteomes" id="UP000011115"/>
    </source>
</evidence>
<proteinExistence type="predicted"/>
<organism evidence="2 3">
    <name type="scientific">Solanum tuberosum</name>
    <name type="common">Potato</name>
    <dbReference type="NCBI Taxonomy" id="4113"/>
    <lineage>
        <taxon>Eukaryota</taxon>
        <taxon>Viridiplantae</taxon>
        <taxon>Streptophyta</taxon>
        <taxon>Embryophyta</taxon>
        <taxon>Tracheophyta</taxon>
        <taxon>Spermatophyta</taxon>
        <taxon>Magnoliopsida</taxon>
        <taxon>eudicotyledons</taxon>
        <taxon>Gunneridae</taxon>
        <taxon>Pentapetalae</taxon>
        <taxon>asterids</taxon>
        <taxon>lamiids</taxon>
        <taxon>Solanales</taxon>
        <taxon>Solanaceae</taxon>
        <taxon>Solanoideae</taxon>
        <taxon>Solaneae</taxon>
        <taxon>Solanum</taxon>
    </lineage>
</organism>
<sequence>MGVKIVPCALIYERLQAKRILKPLRGTTFEVEPGDVHKICAYHPDRNGNVTEECVELKATIRNLIKIGRIPYIWGDNTLLTCDQPEPNIPVTEHAMFYCHSFTSFKRTMLHINIQLVRRKVFVNIKRDEKTFDPVGIEIWKPCPYHEVIDHSIKRCLGFRYDLESLINKGRIQVEFTHHKLAEHPYFTRSKGSRDSFSSQSSRKGKSTMGDNIEDTILTGVVVAQPVIADQKELLMQLMQ</sequence>
<reference evidence="2" key="2">
    <citation type="submission" date="2015-06" db="UniProtKB">
        <authorList>
            <consortium name="EnsemblPlants"/>
        </authorList>
    </citation>
    <scope>IDENTIFICATION</scope>
    <source>
        <strain evidence="2">DM1-3 516 R44</strain>
    </source>
</reference>